<dbReference type="InterPro" id="IPR036565">
    <property type="entry name" value="Mur-like_cat_sf"/>
</dbReference>
<evidence type="ECO:0000259" key="13">
    <source>
        <dbReference type="Pfam" id="PF02875"/>
    </source>
</evidence>
<comment type="function">
    <text evidence="10 11">Involved in cell wall formation. Catalyzes the final step in the synthesis of UDP-N-acetylmuramoyl-pentapeptide, the precursor of murein.</text>
</comment>
<comment type="catalytic activity">
    <reaction evidence="10 11">
        <text>D-alanyl-D-alanine + UDP-N-acetyl-alpha-D-muramoyl-L-alanyl-gamma-D-glutamyl-meso-2,6-diaminopimelate + ATP = UDP-N-acetyl-alpha-D-muramoyl-L-alanyl-gamma-D-glutamyl-meso-2,6-diaminopimeloyl-D-alanyl-D-alanine + ADP + phosphate + H(+)</text>
        <dbReference type="Rhea" id="RHEA:28374"/>
        <dbReference type="ChEBI" id="CHEBI:15378"/>
        <dbReference type="ChEBI" id="CHEBI:30616"/>
        <dbReference type="ChEBI" id="CHEBI:43474"/>
        <dbReference type="ChEBI" id="CHEBI:57822"/>
        <dbReference type="ChEBI" id="CHEBI:61386"/>
        <dbReference type="ChEBI" id="CHEBI:83905"/>
        <dbReference type="ChEBI" id="CHEBI:456216"/>
        <dbReference type="EC" id="6.3.2.10"/>
    </reaction>
</comment>
<evidence type="ECO:0000259" key="14">
    <source>
        <dbReference type="Pfam" id="PF08245"/>
    </source>
</evidence>
<keyword evidence="16" id="KW-1185">Reference proteome</keyword>
<feature type="domain" description="Mur ligase N-terminal catalytic" evidence="12">
    <location>
        <begin position="27"/>
        <end position="72"/>
    </location>
</feature>
<dbReference type="InterPro" id="IPR000713">
    <property type="entry name" value="Mur_ligase_N"/>
</dbReference>
<evidence type="ECO:0000256" key="11">
    <source>
        <dbReference type="RuleBase" id="RU004136"/>
    </source>
</evidence>
<keyword evidence="4 10" id="KW-0547">Nucleotide-binding</keyword>
<evidence type="ECO:0000259" key="12">
    <source>
        <dbReference type="Pfam" id="PF01225"/>
    </source>
</evidence>
<dbReference type="InterPro" id="IPR036615">
    <property type="entry name" value="Mur_ligase_C_dom_sf"/>
</dbReference>
<dbReference type="SUPFAM" id="SSF53623">
    <property type="entry name" value="MurD-like peptide ligases, catalytic domain"/>
    <property type="match status" value="1"/>
</dbReference>
<dbReference type="GO" id="GO:0005737">
    <property type="term" value="C:cytoplasm"/>
    <property type="evidence" value="ECO:0007669"/>
    <property type="project" value="UniProtKB-SubCell"/>
</dbReference>
<reference evidence="15 16" key="1">
    <citation type="submission" date="2019-09" db="EMBL/GenBank/DDBJ databases">
        <title>Salinarimonas rosea gen. nov., sp. nov., a new member of the a-2 subgroup of the Proteobacteria.</title>
        <authorList>
            <person name="Liu J."/>
        </authorList>
    </citation>
    <scope>NUCLEOTIDE SEQUENCE [LARGE SCALE GENOMIC DNA]</scope>
    <source>
        <strain evidence="15 16">BN140002</strain>
    </source>
</reference>
<evidence type="ECO:0000256" key="8">
    <source>
        <dbReference type="ARBA" id="ARBA00023306"/>
    </source>
</evidence>
<keyword evidence="9 10" id="KW-0961">Cell wall biogenesis/degradation</keyword>
<comment type="similarity">
    <text evidence="10">Belongs to the MurCDEF family. MurF subfamily.</text>
</comment>
<sequence length="477" mass="49961">MTPPLWTGSEAAVAMHAAVTGRLPAAITGISIDTRTLEPGDLFFAIQGDARDGHDFVETAFQRGAAGAVVSGSRAEHFVGAGTLFAVDDVLDAMRALGLAARASTAAAIVAVTGSVGKTGTKEALRLVLERQGRTHASLASYNNHWGVPLTLARMPRESAFGVFEVGMNHAGEIAPLTRMVRPHVAIITTVEPVHIEHFRSVSGIADAKGEIFAGLEPGGTAVINRDNPHFERLKAHAGASRAGRIVTFGEHEAADIRAERIVPKPDVTVVEARAFGEAFTYRLGMPGRHIALNSLSVLAAVHALGADLALAALSLADLKPPAGRGERTVLDRGDGPIVLVDETYNANPASMRAMLETVGGLELGFRGRRIAVLGDMLELGPEGPALHAGLVEPLLAHGVDLVFAAGPLMRELWNALPPERRGAYAETSADLADEVSAAVRPGDVVAVKGSRGIKMERVVERLKGRFSAPADASAGE</sequence>
<evidence type="ECO:0000256" key="4">
    <source>
        <dbReference type="ARBA" id="ARBA00022741"/>
    </source>
</evidence>
<dbReference type="RefSeq" id="WP_149816030.1">
    <property type="nucleotide sequence ID" value="NZ_VUOA01000011.1"/>
</dbReference>
<gene>
    <name evidence="10" type="primary">murF</name>
    <name evidence="15" type="ORF">F0L46_05390</name>
</gene>
<dbReference type="PANTHER" id="PTHR43024:SF1">
    <property type="entry name" value="UDP-N-ACETYLMURAMOYL-TRIPEPTIDE--D-ALANYL-D-ALANINE LIGASE"/>
    <property type="match status" value="1"/>
</dbReference>
<dbReference type="Gene3D" id="3.90.190.20">
    <property type="entry name" value="Mur ligase, C-terminal domain"/>
    <property type="match status" value="1"/>
</dbReference>
<dbReference type="GO" id="GO:0009252">
    <property type="term" value="P:peptidoglycan biosynthetic process"/>
    <property type="evidence" value="ECO:0007669"/>
    <property type="project" value="UniProtKB-UniRule"/>
</dbReference>
<protein>
    <recommendedName>
        <fullName evidence="10 11">UDP-N-acetylmuramoyl-tripeptide--D-alanyl-D-alanine ligase</fullName>
        <ecNumber evidence="10 11">6.3.2.10</ecNumber>
    </recommendedName>
    <alternativeName>
        <fullName evidence="10">D-alanyl-D-alanine-adding enzyme</fullName>
    </alternativeName>
</protein>
<evidence type="ECO:0000256" key="5">
    <source>
        <dbReference type="ARBA" id="ARBA00022840"/>
    </source>
</evidence>
<evidence type="ECO:0000256" key="3">
    <source>
        <dbReference type="ARBA" id="ARBA00022618"/>
    </source>
</evidence>
<dbReference type="AlphaFoldDB" id="A0A5B2VJ24"/>
<dbReference type="Proteomes" id="UP000323142">
    <property type="component" value="Unassembled WGS sequence"/>
</dbReference>
<organism evidence="15 16">
    <name type="scientific">Salinarimonas soli</name>
    <dbReference type="NCBI Taxonomy" id="1638099"/>
    <lineage>
        <taxon>Bacteria</taxon>
        <taxon>Pseudomonadati</taxon>
        <taxon>Pseudomonadota</taxon>
        <taxon>Alphaproteobacteria</taxon>
        <taxon>Hyphomicrobiales</taxon>
        <taxon>Salinarimonadaceae</taxon>
        <taxon>Salinarimonas</taxon>
    </lineage>
</organism>
<keyword evidence="8 10" id="KW-0131">Cell cycle</keyword>
<dbReference type="HAMAP" id="MF_02019">
    <property type="entry name" value="MurF"/>
    <property type="match status" value="1"/>
</dbReference>
<dbReference type="PANTHER" id="PTHR43024">
    <property type="entry name" value="UDP-N-ACETYLMURAMOYL-TRIPEPTIDE--D-ALANYL-D-ALANINE LIGASE"/>
    <property type="match status" value="1"/>
</dbReference>
<feature type="domain" description="Mur ligase C-terminal" evidence="13">
    <location>
        <begin position="336"/>
        <end position="452"/>
    </location>
</feature>
<dbReference type="InterPro" id="IPR004101">
    <property type="entry name" value="Mur_ligase_C"/>
</dbReference>
<dbReference type="InterPro" id="IPR051046">
    <property type="entry name" value="MurCDEF_CellWall_CoF430Synth"/>
</dbReference>
<comment type="subcellular location">
    <subcellularLocation>
        <location evidence="10 11">Cytoplasm</location>
    </subcellularLocation>
</comment>
<dbReference type="GO" id="GO:0008360">
    <property type="term" value="P:regulation of cell shape"/>
    <property type="evidence" value="ECO:0007669"/>
    <property type="project" value="UniProtKB-KW"/>
</dbReference>
<dbReference type="GO" id="GO:0071555">
    <property type="term" value="P:cell wall organization"/>
    <property type="evidence" value="ECO:0007669"/>
    <property type="project" value="UniProtKB-KW"/>
</dbReference>
<dbReference type="NCBIfam" id="TIGR01143">
    <property type="entry name" value="murF"/>
    <property type="match status" value="1"/>
</dbReference>
<evidence type="ECO:0000313" key="15">
    <source>
        <dbReference type="EMBL" id="KAA2238342.1"/>
    </source>
</evidence>
<dbReference type="Pfam" id="PF08245">
    <property type="entry name" value="Mur_ligase_M"/>
    <property type="match status" value="1"/>
</dbReference>
<dbReference type="InterPro" id="IPR013221">
    <property type="entry name" value="Mur_ligase_cen"/>
</dbReference>
<reference evidence="15 16" key="2">
    <citation type="submission" date="2019-09" db="EMBL/GenBank/DDBJ databases">
        <authorList>
            <person name="Jin C."/>
        </authorList>
    </citation>
    <scope>NUCLEOTIDE SEQUENCE [LARGE SCALE GENOMIC DNA]</scope>
    <source>
        <strain evidence="15 16">BN140002</strain>
    </source>
</reference>
<comment type="pathway">
    <text evidence="10 11">Cell wall biogenesis; peptidoglycan biosynthesis.</text>
</comment>
<evidence type="ECO:0000256" key="1">
    <source>
        <dbReference type="ARBA" id="ARBA00022490"/>
    </source>
</evidence>
<keyword evidence="5 10" id="KW-0067">ATP-binding</keyword>
<dbReference type="GO" id="GO:0005524">
    <property type="term" value="F:ATP binding"/>
    <property type="evidence" value="ECO:0007669"/>
    <property type="project" value="UniProtKB-UniRule"/>
</dbReference>
<dbReference type="NCBIfam" id="NF010693">
    <property type="entry name" value="PRK14093.1"/>
    <property type="match status" value="1"/>
</dbReference>
<evidence type="ECO:0000256" key="6">
    <source>
        <dbReference type="ARBA" id="ARBA00022960"/>
    </source>
</evidence>
<dbReference type="EMBL" id="VUOA01000011">
    <property type="protein sequence ID" value="KAA2238342.1"/>
    <property type="molecule type" value="Genomic_DNA"/>
</dbReference>
<dbReference type="UniPathway" id="UPA00219"/>
<dbReference type="SUPFAM" id="SSF63418">
    <property type="entry name" value="MurE/MurF N-terminal domain"/>
    <property type="match status" value="1"/>
</dbReference>
<keyword evidence="7 10" id="KW-0573">Peptidoglycan synthesis</keyword>
<evidence type="ECO:0000256" key="7">
    <source>
        <dbReference type="ARBA" id="ARBA00022984"/>
    </source>
</evidence>
<evidence type="ECO:0000256" key="10">
    <source>
        <dbReference type="HAMAP-Rule" id="MF_02019"/>
    </source>
</evidence>
<dbReference type="GO" id="GO:0051301">
    <property type="term" value="P:cell division"/>
    <property type="evidence" value="ECO:0007669"/>
    <property type="project" value="UniProtKB-KW"/>
</dbReference>
<feature type="domain" description="Mur ligase central" evidence="14">
    <location>
        <begin position="112"/>
        <end position="302"/>
    </location>
</feature>
<dbReference type="GO" id="GO:0047480">
    <property type="term" value="F:UDP-N-acetylmuramoyl-tripeptide-D-alanyl-D-alanine ligase activity"/>
    <property type="evidence" value="ECO:0007669"/>
    <property type="project" value="UniProtKB-UniRule"/>
</dbReference>
<keyword evidence="6 10" id="KW-0133">Cell shape</keyword>
<dbReference type="Gene3D" id="3.40.1190.10">
    <property type="entry name" value="Mur-like, catalytic domain"/>
    <property type="match status" value="1"/>
</dbReference>
<dbReference type="GO" id="GO:0008766">
    <property type="term" value="F:UDP-N-acetylmuramoylalanyl-D-glutamyl-2,6-diaminopimelate-D-alanyl-D-alanine ligase activity"/>
    <property type="evidence" value="ECO:0007669"/>
    <property type="project" value="RHEA"/>
</dbReference>
<dbReference type="SUPFAM" id="SSF53244">
    <property type="entry name" value="MurD-like peptide ligases, peptide-binding domain"/>
    <property type="match status" value="1"/>
</dbReference>
<dbReference type="Pfam" id="PF02875">
    <property type="entry name" value="Mur_ligase_C"/>
    <property type="match status" value="1"/>
</dbReference>
<proteinExistence type="inferred from homology"/>
<dbReference type="Gene3D" id="3.40.1390.10">
    <property type="entry name" value="MurE/MurF, N-terminal domain"/>
    <property type="match status" value="1"/>
</dbReference>
<keyword evidence="2 10" id="KW-0436">Ligase</keyword>
<keyword evidence="3 10" id="KW-0132">Cell division</keyword>
<dbReference type="InterPro" id="IPR005863">
    <property type="entry name" value="UDP-N-AcMur_synth"/>
</dbReference>
<evidence type="ECO:0000256" key="2">
    <source>
        <dbReference type="ARBA" id="ARBA00022598"/>
    </source>
</evidence>
<evidence type="ECO:0000313" key="16">
    <source>
        <dbReference type="Proteomes" id="UP000323142"/>
    </source>
</evidence>
<keyword evidence="1 10" id="KW-0963">Cytoplasm</keyword>
<evidence type="ECO:0000256" key="9">
    <source>
        <dbReference type="ARBA" id="ARBA00023316"/>
    </source>
</evidence>
<dbReference type="EC" id="6.3.2.10" evidence="10 11"/>
<accession>A0A5B2VJ24</accession>
<dbReference type="InterPro" id="IPR035911">
    <property type="entry name" value="MurE/MurF_N"/>
</dbReference>
<dbReference type="OrthoDB" id="9801978at2"/>
<comment type="caution">
    <text evidence="15">The sequence shown here is derived from an EMBL/GenBank/DDBJ whole genome shotgun (WGS) entry which is preliminary data.</text>
</comment>
<comment type="caution">
    <text evidence="10">Lacks conserved residue(s) required for the propagation of feature annotation.</text>
</comment>
<dbReference type="Pfam" id="PF01225">
    <property type="entry name" value="Mur_ligase"/>
    <property type="match status" value="1"/>
</dbReference>
<name>A0A5B2VJ24_9HYPH</name>